<keyword evidence="4" id="KW-1185">Reference proteome</keyword>
<dbReference type="CDD" id="cd00067">
    <property type="entry name" value="GAL4"/>
    <property type="match status" value="1"/>
</dbReference>
<dbReference type="GO" id="GO:0008270">
    <property type="term" value="F:zinc ion binding"/>
    <property type="evidence" value="ECO:0007669"/>
    <property type="project" value="InterPro"/>
</dbReference>
<feature type="region of interest" description="Disordered" evidence="1">
    <location>
        <begin position="28"/>
        <end position="70"/>
    </location>
</feature>
<dbReference type="PROSITE" id="PS00463">
    <property type="entry name" value="ZN2_CY6_FUNGAL_1"/>
    <property type="match status" value="1"/>
</dbReference>
<dbReference type="Gene3D" id="4.10.240.10">
    <property type="entry name" value="Zn(2)-C6 fungal-type DNA-binding domain"/>
    <property type="match status" value="1"/>
</dbReference>
<name>A0A0C9VW41_SPHS4</name>
<evidence type="ECO:0000256" key="1">
    <source>
        <dbReference type="SAM" id="MobiDB-lite"/>
    </source>
</evidence>
<gene>
    <name evidence="3" type="ORF">M422DRAFT_254307</name>
</gene>
<dbReference type="GO" id="GO:0000981">
    <property type="term" value="F:DNA-binding transcription factor activity, RNA polymerase II-specific"/>
    <property type="evidence" value="ECO:0007669"/>
    <property type="project" value="InterPro"/>
</dbReference>
<feature type="compositionally biased region" description="Basic and acidic residues" evidence="1">
    <location>
        <begin position="28"/>
        <end position="40"/>
    </location>
</feature>
<dbReference type="PROSITE" id="PS50048">
    <property type="entry name" value="ZN2_CY6_FUNGAL_2"/>
    <property type="match status" value="1"/>
</dbReference>
<proteinExistence type="predicted"/>
<organism evidence="3 4">
    <name type="scientific">Sphaerobolus stellatus (strain SS14)</name>
    <dbReference type="NCBI Taxonomy" id="990650"/>
    <lineage>
        <taxon>Eukaryota</taxon>
        <taxon>Fungi</taxon>
        <taxon>Dikarya</taxon>
        <taxon>Basidiomycota</taxon>
        <taxon>Agaricomycotina</taxon>
        <taxon>Agaricomycetes</taxon>
        <taxon>Phallomycetidae</taxon>
        <taxon>Geastrales</taxon>
        <taxon>Sphaerobolaceae</taxon>
        <taxon>Sphaerobolus</taxon>
    </lineage>
</organism>
<dbReference type="EMBL" id="KN837129">
    <property type="protein sequence ID" value="KIJ42531.1"/>
    <property type="molecule type" value="Genomic_DNA"/>
</dbReference>
<evidence type="ECO:0000313" key="4">
    <source>
        <dbReference type="Proteomes" id="UP000054279"/>
    </source>
</evidence>
<reference evidence="3 4" key="1">
    <citation type="submission" date="2014-06" db="EMBL/GenBank/DDBJ databases">
        <title>Evolutionary Origins and Diversification of the Mycorrhizal Mutualists.</title>
        <authorList>
            <consortium name="DOE Joint Genome Institute"/>
            <consortium name="Mycorrhizal Genomics Consortium"/>
            <person name="Kohler A."/>
            <person name="Kuo A."/>
            <person name="Nagy L.G."/>
            <person name="Floudas D."/>
            <person name="Copeland A."/>
            <person name="Barry K.W."/>
            <person name="Cichocki N."/>
            <person name="Veneault-Fourrey C."/>
            <person name="LaButti K."/>
            <person name="Lindquist E.A."/>
            <person name="Lipzen A."/>
            <person name="Lundell T."/>
            <person name="Morin E."/>
            <person name="Murat C."/>
            <person name="Riley R."/>
            <person name="Ohm R."/>
            <person name="Sun H."/>
            <person name="Tunlid A."/>
            <person name="Henrissat B."/>
            <person name="Grigoriev I.V."/>
            <person name="Hibbett D.S."/>
            <person name="Martin F."/>
        </authorList>
    </citation>
    <scope>NUCLEOTIDE SEQUENCE [LARGE SCALE GENOMIC DNA]</scope>
    <source>
        <strain evidence="3 4">SS14</strain>
    </source>
</reference>
<dbReference type="SUPFAM" id="SSF57701">
    <property type="entry name" value="Zn2/Cys6 DNA-binding domain"/>
    <property type="match status" value="1"/>
</dbReference>
<accession>A0A0C9VW41</accession>
<dbReference type="Proteomes" id="UP000054279">
    <property type="component" value="Unassembled WGS sequence"/>
</dbReference>
<dbReference type="HOGENOM" id="CLU_1788045_0_0_1"/>
<dbReference type="InterPro" id="IPR036864">
    <property type="entry name" value="Zn2-C6_fun-type_DNA-bd_sf"/>
</dbReference>
<dbReference type="InterPro" id="IPR001138">
    <property type="entry name" value="Zn2Cys6_DnaBD"/>
</dbReference>
<dbReference type="AlphaFoldDB" id="A0A0C9VW41"/>
<protein>
    <recommendedName>
        <fullName evidence="2">Zn(2)-C6 fungal-type domain-containing protein</fullName>
    </recommendedName>
</protein>
<evidence type="ECO:0000259" key="2">
    <source>
        <dbReference type="PROSITE" id="PS50048"/>
    </source>
</evidence>
<sequence>MIRGYWRAYDKDHDELEEHYLALVREEAEAESKRKFEEERKKKKKSKPVAPIASGSEKGKGKAVEEVVDSESEADTEFQETCIGCKRAKVKCIFMHATNGKKVACDRCVRRKTNCSYQSPQDLAVQVMLKKISKSLVNLDVEAGN</sequence>
<evidence type="ECO:0000313" key="3">
    <source>
        <dbReference type="EMBL" id="KIJ42531.1"/>
    </source>
</evidence>
<feature type="domain" description="Zn(2)-C6 fungal-type" evidence="2">
    <location>
        <begin position="81"/>
        <end position="117"/>
    </location>
</feature>